<keyword evidence="2" id="KW-1185">Reference proteome</keyword>
<reference evidence="1" key="1">
    <citation type="submission" date="2023-02" db="EMBL/GenBank/DDBJ databases">
        <title>Nocardiopsis ansamitocini NBRC 112285.</title>
        <authorList>
            <person name="Ichikawa N."/>
            <person name="Sato H."/>
            <person name="Tonouchi N."/>
        </authorList>
    </citation>
    <scope>NUCLEOTIDE SEQUENCE</scope>
    <source>
        <strain evidence="1">NBRC 112285</strain>
    </source>
</reference>
<dbReference type="EMBL" id="BSQG01000006">
    <property type="protein sequence ID" value="GLU49172.1"/>
    <property type="molecule type" value="Genomic_DNA"/>
</dbReference>
<proteinExistence type="predicted"/>
<evidence type="ECO:0000313" key="2">
    <source>
        <dbReference type="Proteomes" id="UP001165092"/>
    </source>
</evidence>
<evidence type="ECO:0000313" key="1">
    <source>
        <dbReference type="EMBL" id="GLU49172.1"/>
    </source>
</evidence>
<protein>
    <submittedName>
        <fullName evidence="1">Uncharacterized protein</fullName>
    </submittedName>
</protein>
<accession>A0A9W6UJY1</accession>
<dbReference type="RefSeq" id="WP_285760648.1">
    <property type="nucleotide sequence ID" value="NZ_BSQG01000006.1"/>
</dbReference>
<dbReference type="AlphaFoldDB" id="A0A9W6UJY1"/>
<gene>
    <name evidence="1" type="ORF">Nans01_35230</name>
</gene>
<organism evidence="1 2">
    <name type="scientific">Nocardiopsis ansamitocini</name>
    <dbReference type="NCBI Taxonomy" id="1670832"/>
    <lineage>
        <taxon>Bacteria</taxon>
        <taxon>Bacillati</taxon>
        <taxon>Actinomycetota</taxon>
        <taxon>Actinomycetes</taxon>
        <taxon>Streptosporangiales</taxon>
        <taxon>Nocardiopsidaceae</taxon>
        <taxon>Nocardiopsis</taxon>
    </lineage>
</organism>
<dbReference type="Proteomes" id="UP001165092">
    <property type="component" value="Unassembled WGS sequence"/>
</dbReference>
<name>A0A9W6UJY1_9ACTN</name>
<sequence>MPLPVHSQPPLVTVDDPVVEHLVAQLRRVREDLADAHGAVIGDARVVHALTTQMWAGLPVPGVACHATADPLRLRAVSEPVTCRRCRARSHTGSDRIPGQTILAVEVGR</sequence>
<comment type="caution">
    <text evidence="1">The sequence shown here is derived from an EMBL/GenBank/DDBJ whole genome shotgun (WGS) entry which is preliminary data.</text>
</comment>